<feature type="transmembrane region" description="Helical" evidence="10">
    <location>
        <begin position="61"/>
        <end position="79"/>
    </location>
</feature>
<dbReference type="Pfam" id="PF04973">
    <property type="entry name" value="NMN_transporter"/>
    <property type="match status" value="1"/>
</dbReference>
<evidence type="ECO:0000256" key="3">
    <source>
        <dbReference type="ARBA" id="ARBA00006669"/>
    </source>
</evidence>
<dbReference type="RefSeq" id="WP_130188357.1">
    <property type="nucleotide sequence ID" value="NZ_CP035913.1"/>
</dbReference>
<protein>
    <recommendedName>
        <fullName evidence="4">Nicotinamide riboside transporter PnuC</fullName>
    </recommendedName>
</protein>
<evidence type="ECO:0000256" key="6">
    <source>
        <dbReference type="ARBA" id="ARBA00022475"/>
    </source>
</evidence>
<keyword evidence="8 10" id="KW-1133">Transmembrane helix</keyword>
<dbReference type="AlphaFoldDB" id="A0A4P6L163"/>
<dbReference type="EMBL" id="CP035913">
    <property type="protein sequence ID" value="QBE65246.1"/>
    <property type="molecule type" value="Genomic_DNA"/>
</dbReference>
<dbReference type="GO" id="GO:0005886">
    <property type="term" value="C:plasma membrane"/>
    <property type="evidence" value="ECO:0007669"/>
    <property type="project" value="UniProtKB-SubCell"/>
</dbReference>
<dbReference type="OrthoDB" id="9791248at2"/>
<dbReference type="NCBIfam" id="TIGR01528">
    <property type="entry name" value="NMN_trans_PnuC"/>
    <property type="match status" value="1"/>
</dbReference>
<dbReference type="Proteomes" id="UP000290637">
    <property type="component" value="Chromosome"/>
</dbReference>
<evidence type="ECO:0000256" key="8">
    <source>
        <dbReference type="ARBA" id="ARBA00022989"/>
    </source>
</evidence>
<name>A0A4P6L163_9BURK</name>
<evidence type="ECO:0000256" key="10">
    <source>
        <dbReference type="SAM" id="Phobius"/>
    </source>
</evidence>
<keyword evidence="6" id="KW-1003">Cell membrane</keyword>
<dbReference type="InterPro" id="IPR006419">
    <property type="entry name" value="NMN_transpt_PnuC"/>
</dbReference>
<reference evidence="11 12" key="1">
    <citation type="submission" date="2019-02" db="EMBL/GenBank/DDBJ databases">
        <title>Draft Genome Sequences of Six Type Strains of the Genus Massilia.</title>
        <authorList>
            <person name="Miess H."/>
            <person name="Frediansyhah A."/>
            <person name="Gross H."/>
        </authorList>
    </citation>
    <scope>NUCLEOTIDE SEQUENCE [LARGE SCALE GENOMIC DNA]</scope>
    <source>
        <strain evidence="11 12">DSM 17473</strain>
    </source>
</reference>
<evidence type="ECO:0000256" key="1">
    <source>
        <dbReference type="ARBA" id="ARBA00002672"/>
    </source>
</evidence>
<proteinExistence type="inferred from homology"/>
<evidence type="ECO:0000313" key="11">
    <source>
        <dbReference type="EMBL" id="QBE65246.1"/>
    </source>
</evidence>
<organism evidence="11 12">
    <name type="scientific">Pseudoduganella lutea</name>
    <dbReference type="NCBI Taxonomy" id="321985"/>
    <lineage>
        <taxon>Bacteria</taxon>
        <taxon>Pseudomonadati</taxon>
        <taxon>Pseudomonadota</taxon>
        <taxon>Betaproteobacteria</taxon>
        <taxon>Burkholderiales</taxon>
        <taxon>Oxalobacteraceae</taxon>
        <taxon>Telluria group</taxon>
        <taxon>Pseudoduganella</taxon>
    </lineage>
</organism>
<evidence type="ECO:0000256" key="7">
    <source>
        <dbReference type="ARBA" id="ARBA00022692"/>
    </source>
</evidence>
<evidence type="ECO:0000313" key="12">
    <source>
        <dbReference type="Proteomes" id="UP000290637"/>
    </source>
</evidence>
<gene>
    <name evidence="11" type="ORF">EWM63_21445</name>
</gene>
<keyword evidence="12" id="KW-1185">Reference proteome</keyword>
<feature type="transmembrane region" description="Helical" evidence="10">
    <location>
        <begin position="6"/>
        <end position="29"/>
    </location>
</feature>
<comment type="subcellular location">
    <subcellularLocation>
        <location evidence="2">Cell membrane</location>
        <topology evidence="2">Multi-pass membrane protein</topology>
    </subcellularLocation>
</comment>
<sequence>MNESLNLLGLSTTPLELLSFVLSIATVWLNIRQNHWAWLFAILSSALYGVVFFQSKLYGDMGLQLVFITVSFWGWYQWLHGDDTHARLPVTGLSWAGSGAAALGWIMGFIALAWFLMSFTDTDVPFADGFLTAGSLVGQLLLSRKKLENWHVWIIVDVLYVALYVHKGLMLTAVLYGLFVVMATIGLLAWRKSMLAEAMGDEPASKAMVLR</sequence>
<evidence type="ECO:0000256" key="2">
    <source>
        <dbReference type="ARBA" id="ARBA00004651"/>
    </source>
</evidence>
<feature type="transmembrane region" description="Helical" evidence="10">
    <location>
        <begin position="173"/>
        <end position="190"/>
    </location>
</feature>
<dbReference type="PANTHER" id="PTHR36122:SF2">
    <property type="entry name" value="NICOTINAMIDE RIBOSIDE TRANSPORTER PNUC"/>
    <property type="match status" value="1"/>
</dbReference>
<evidence type="ECO:0000256" key="9">
    <source>
        <dbReference type="ARBA" id="ARBA00023136"/>
    </source>
</evidence>
<keyword evidence="7 10" id="KW-0812">Transmembrane</keyword>
<comment type="function">
    <text evidence="1">Required for nicotinamide riboside transport across the inner membrane.</text>
</comment>
<feature type="transmembrane region" description="Helical" evidence="10">
    <location>
        <begin position="36"/>
        <end position="55"/>
    </location>
</feature>
<dbReference type="PANTHER" id="PTHR36122">
    <property type="entry name" value="NICOTINAMIDE RIBOSIDE TRANSPORTER PNUC"/>
    <property type="match status" value="1"/>
</dbReference>
<keyword evidence="9 10" id="KW-0472">Membrane</keyword>
<accession>A0A4P6L163</accession>
<evidence type="ECO:0000256" key="4">
    <source>
        <dbReference type="ARBA" id="ARBA00017522"/>
    </source>
</evidence>
<evidence type="ECO:0000256" key="5">
    <source>
        <dbReference type="ARBA" id="ARBA00022448"/>
    </source>
</evidence>
<comment type="similarity">
    <text evidence="3">Belongs to the nicotinamide ribonucleoside (NR) uptake permease (TC 4.B.1) family.</text>
</comment>
<dbReference type="KEGG" id="plue:EWM63_21445"/>
<keyword evidence="5" id="KW-0813">Transport</keyword>
<feature type="transmembrane region" description="Helical" evidence="10">
    <location>
        <begin position="100"/>
        <end position="119"/>
    </location>
</feature>
<dbReference type="GO" id="GO:0034257">
    <property type="term" value="F:nicotinamide riboside transmembrane transporter activity"/>
    <property type="evidence" value="ECO:0007669"/>
    <property type="project" value="InterPro"/>
</dbReference>